<keyword evidence="2" id="KW-1185">Reference proteome</keyword>
<sequence length="59" mass="7264">MKLIFVVMNDWIVEVDFAKMISQFLSSYSMWIFWFYNFELLQFAICQKMSTNYTIFHSE</sequence>
<comment type="caution">
    <text evidence="1">The sequence shown here is derived from an EMBL/GenBank/DDBJ whole genome shotgun (WGS) entry which is preliminary data.</text>
</comment>
<reference evidence="1 2" key="1">
    <citation type="submission" date="2015-01" db="EMBL/GenBank/DDBJ databases">
        <title>Evolution of Trichinella species and genotypes.</title>
        <authorList>
            <person name="Korhonen P.K."/>
            <person name="Edoardo P."/>
            <person name="Giuseppe L.R."/>
            <person name="Gasser R.B."/>
        </authorList>
    </citation>
    <scope>NUCLEOTIDE SEQUENCE [LARGE SCALE GENOMIC DNA]</scope>
    <source>
        <strain evidence="1">ISS2496</strain>
    </source>
</reference>
<dbReference type="AlphaFoldDB" id="A0A0V1A8K6"/>
<dbReference type="EMBL" id="JYDQ01000019">
    <property type="protein sequence ID" value="KRY21142.1"/>
    <property type="molecule type" value="Genomic_DNA"/>
</dbReference>
<evidence type="ECO:0000313" key="2">
    <source>
        <dbReference type="Proteomes" id="UP000054783"/>
    </source>
</evidence>
<name>A0A0V1A8K6_9BILA</name>
<evidence type="ECO:0000313" key="1">
    <source>
        <dbReference type="EMBL" id="KRY21142.1"/>
    </source>
</evidence>
<proteinExistence type="predicted"/>
<accession>A0A0V1A8K6</accession>
<dbReference type="Proteomes" id="UP000054783">
    <property type="component" value="Unassembled WGS sequence"/>
</dbReference>
<organism evidence="1 2">
    <name type="scientific">Trichinella patagoniensis</name>
    <dbReference type="NCBI Taxonomy" id="990121"/>
    <lineage>
        <taxon>Eukaryota</taxon>
        <taxon>Metazoa</taxon>
        <taxon>Ecdysozoa</taxon>
        <taxon>Nematoda</taxon>
        <taxon>Enoplea</taxon>
        <taxon>Dorylaimia</taxon>
        <taxon>Trichinellida</taxon>
        <taxon>Trichinellidae</taxon>
        <taxon>Trichinella</taxon>
    </lineage>
</organism>
<protein>
    <submittedName>
        <fullName evidence="1">Uncharacterized protein</fullName>
    </submittedName>
</protein>
<gene>
    <name evidence="1" type="ORF">T12_2904</name>
</gene>